<protein>
    <submittedName>
        <fullName evidence="1">Unplaced genomic scaffold SPHSTscaffold_64, whole genome shotgun sequence</fullName>
    </submittedName>
</protein>
<dbReference type="HOGENOM" id="CLU_842419_0_0_1"/>
<sequence length="352" mass="40144">MGQCDCCKVHLFRFDEYVKEENLNKAMEAGMELIGLLSRHTAEILLHISCTISAIRSCASACTALSIPLSSIFQSMRWGSHTPLFWIIFQENLDFFGRHSLVKVLLEFTHPLSSVAREDAYRACISIEGFYQGQRFFETLRSYQSPTAPLYGGLIPKMSETFAVYNSHYYGPFQSGFVLEWVIPRFRERMRMAGVVGCEFIAQGRIWSVAFRRLSTDLRIPVNNYIYNGPGQIRTILVESWVFRIINVKPSFSGATLQEGYLSIKPMQCRNNLESIFRRNKIKFPIYPGTVVPIHSLADLEMEKDRIDYGNSKLNAHWIPLDGFQDSDDSMSEYIGADGSCIVKFDVGIQVN</sequence>
<proteinExistence type="predicted"/>
<name>A0A0C9VSS9_SPHS4</name>
<dbReference type="Proteomes" id="UP000054279">
    <property type="component" value="Unassembled WGS sequence"/>
</dbReference>
<accession>A0A0C9VSS9</accession>
<evidence type="ECO:0000313" key="1">
    <source>
        <dbReference type="EMBL" id="KIJ41126.1"/>
    </source>
</evidence>
<gene>
    <name evidence="1" type="ORF">M422DRAFT_48887</name>
</gene>
<reference evidence="1 2" key="1">
    <citation type="submission" date="2014-06" db="EMBL/GenBank/DDBJ databases">
        <title>Evolutionary Origins and Diversification of the Mycorrhizal Mutualists.</title>
        <authorList>
            <consortium name="DOE Joint Genome Institute"/>
            <consortium name="Mycorrhizal Genomics Consortium"/>
            <person name="Kohler A."/>
            <person name="Kuo A."/>
            <person name="Nagy L.G."/>
            <person name="Floudas D."/>
            <person name="Copeland A."/>
            <person name="Barry K.W."/>
            <person name="Cichocki N."/>
            <person name="Veneault-Fourrey C."/>
            <person name="LaButti K."/>
            <person name="Lindquist E.A."/>
            <person name="Lipzen A."/>
            <person name="Lundell T."/>
            <person name="Morin E."/>
            <person name="Murat C."/>
            <person name="Riley R."/>
            <person name="Ohm R."/>
            <person name="Sun H."/>
            <person name="Tunlid A."/>
            <person name="Henrissat B."/>
            <person name="Grigoriev I.V."/>
            <person name="Hibbett D.S."/>
            <person name="Martin F."/>
        </authorList>
    </citation>
    <scope>NUCLEOTIDE SEQUENCE [LARGE SCALE GENOMIC DNA]</scope>
    <source>
        <strain evidence="1 2">SS14</strain>
    </source>
</reference>
<dbReference type="AlphaFoldDB" id="A0A0C9VSS9"/>
<evidence type="ECO:0000313" key="2">
    <source>
        <dbReference type="Proteomes" id="UP000054279"/>
    </source>
</evidence>
<keyword evidence="2" id="KW-1185">Reference proteome</keyword>
<dbReference type="OrthoDB" id="2959034at2759"/>
<organism evidence="1 2">
    <name type="scientific">Sphaerobolus stellatus (strain SS14)</name>
    <dbReference type="NCBI Taxonomy" id="990650"/>
    <lineage>
        <taxon>Eukaryota</taxon>
        <taxon>Fungi</taxon>
        <taxon>Dikarya</taxon>
        <taxon>Basidiomycota</taxon>
        <taxon>Agaricomycotina</taxon>
        <taxon>Agaricomycetes</taxon>
        <taxon>Phallomycetidae</taxon>
        <taxon>Geastrales</taxon>
        <taxon>Sphaerobolaceae</taxon>
        <taxon>Sphaerobolus</taxon>
    </lineage>
</organism>
<dbReference type="EMBL" id="KN837139">
    <property type="protein sequence ID" value="KIJ41126.1"/>
    <property type="molecule type" value="Genomic_DNA"/>
</dbReference>